<comment type="caution">
    <text evidence="1">The sequence shown here is derived from an EMBL/GenBank/DDBJ whole genome shotgun (WGS) entry which is preliminary data.</text>
</comment>
<dbReference type="EMBL" id="BAAAZU010000007">
    <property type="protein sequence ID" value="GAA3923826.1"/>
    <property type="molecule type" value="Genomic_DNA"/>
</dbReference>
<proteinExistence type="predicted"/>
<evidence type="ECO:0008006" key="3">
    <source>
        <dbReference type="Google" id="ProtNLM"/>
    </source>
</evidence>
<evidence type="ECO:0000313" key="2">
    <source>
        <dbReference type="Proteomes" id="UP001501727"/>
    </source>
</evidence>
<protein>
    <recommendedName>
        <fullName evidence="3">HEPN domain-containing protein</fullName>
    </recommendedName>
</protein>
<name>A0ABP7MIN4_9GAMM</name>
<dbReference type="Proteomes" id="UP001501727">
    <property type="component" value="Unassembled WGS sequence"/>
</dbReference>
<keyword evidence="2" id="KW-1185">Reference proteome</keyword>
<accession>A0ABP7MIN4</accession>
<evidence type="ECO:0000313" key="1">
    <source>
        <dbReference type="EMBL" id="GAA3923826.1"/>
    </source>
</evidence>
<gene>
    <name evidence="1" type="ORF">GCM10022229_17180</name>
</gene>
<dbReference type="RefSeq" id="WP_344759574.1">
    <property type="nucleotide sequence ID" value="NZ_BAAAZU010000007.1"/>
</dbReference>
<reference evidence="2" key="1">
    <citation type="journal article" date="2019" name="Int. J. Syst. Evol. Microbiol.">
        <title>The Global Catalogue of Microorganisms (GCM) 10K type strain sequencing project: providing services to taxonomists for standard genome sequencing and annotation.</title>
        <authorList>
            <consortium name="The Broad Institute Genomics Platform"/>
            <consortium name="The Broad Institute Genome Sequencing Center for Infectious Disease"/>
            <person name="Wu L."/>
            <person name="Ma J."/>
        </authorList>
    </citation>
    <scope>NUCLEOTIDE SEQUENCE [LARGE SCALE GENOMIC DNA]</scope>
    <source>
        <strain evidence="2">JCM 16916</strain>
    </source>
</reference>
<sequence length="140" mass="15473">MPPLDNLVRIGQLKAEPPAQAEFDGLVRSGQVRLADAANAALSLESRFDLAYNAAHALSLAAMRWHGYRSENRYQVFQCLTHTLGLEAVQWRVLDQAHRKRNLAEYEGELDVDDALVEALVRVGRTVAERVVALGPVPEG</sequence>
<organism evidence="1 2">
    <name type="scientific">Luteimonas lutimaris</name>
    <dbReference type="NCBI Taxonomy" id="698645"/>
    <lineage>
        <taxon>Bacteria</taxon>
        <taxon>Pseudomonadati</taxon>
        <taxon>Pseudomonadota</taxon>
        <taxon>Gammaproteobacteria</taxon>
        <taxon>Lysobacterales</taxon>
        <taxon>Lysobacteraceae</taxon>
        <taxon>Luteimonas</taxon>
    </lineage>
</organism>